<evidence type="ECO:0000313" key="4">
    <source>
        <dbReference type="WBParaSite" id="nRc.2.0.1.t33095-RA"/>
    </source>
</evidence>
<protein>
    <submittedName>
        <fullName evidence="4">Ribosomal protein S24/S35 mitochondrial conserved domain-containing protein</fullName>
    </submittedName>
</protein>
<dbReference type="PANTHER" id="PTHR13490">
    <property type="entry name" value="MITOCHONDRIAL 28S RIBOSOMAL PROTEIN S28"/>
    <property type="match status" value="1"/>
</dbReference>
<name>A0A915K2S3_ROMCU</name>
<accession>A0A915K2S3</accession>
<feature type="coiled-coil region" evidence="1">
    <location>
        <begin position="337"/>
        <end position="364"/>
    </location>
</feature>
<dbReference type="Proteomes" id="UP000887565">
    <property type="component" value="Unplaced"/>
</dbReference>
<dbReference type="Pfam" id="PF10213">
    <property type="entry name" value="MRP-S28"/>
    <property type="match status" value="1"/>
</dbReference>
<proteinExistence type="predicted"/>
<organism evidence="3 4">
    <name type="scientific">Romanomermis culicivorax</name>
    <name type="common">Nematode worm</name>
    <dbReference type="NCBI Taxonomy" id="13658"/>
    <lineage>
        <taxon>Eukaryota</taxon>
        <taxon>Metazoa</taxon>
        <taxon>Ecdysozoa</taxon>
        <taxon>Nematoda</taxon>
        <taxon>Enoplea</taxon>
        <taxon>Dorylaimia</taxon>
        <taxon>Mermithida</taxon>
        <taxon>Mermithoidea</taxon>
        <taxon>Mermithidae</taxon>
        <taxon>Romanomermis</taxon>
    </lineage>
</organism>
<dbReference type="InterPro" id="IPR019349">
    <property type="entry name" value="Ribosomal_mS35_mit"/>
</dbReference>
<dbReference type="OMA" id="VETWESE"/>
<keyword evidence="1" id="KW-0175">Coiled coil</keyword>
<feature type="domain" description="Small ribosomal subunit protein mS35 mitochondrial conserved" evidence="2">
    <location>
        <begin position="206"/>
        <end position="283"/>
    </location>
</feature>
<dbReference type="GO" id="GO:0003735">
    <property type="term" value="F:structural constituent of ribosome"/>
    <property type="evidence" value="ECO:0007669"/>
    <property type="project" value="InterPro"/>
</dbReference>
<sequence length="395" mass="46475">MIVKSVENRLIYFYQYRKLSSSANLSARKRSDSWHDPEYSRTQFPPIPAPTVNELGEPFRRLEIMPKNVRDERYVEKSSRDFGVMPPRWTRMKPTQDWTSVWPTAHSFKASAVPLPIRMGFIKDCQLKVRLPPGKHANLELMKIPNFLHLTPAAIEKHCKVLREKFCTKFPEKLTVGDDGENKLTKNFPVEITTQDFVFSGPSLRDPRSRIVNLRVCLKNLPLDEHARWKFIKLVGDRYDKKTDTVTIVADRFNKIFSRCPARHQNKDYAFYLLSALFHQSWKVETWESELDELDRVKYMWQGTKNKKNTFEYLKKMASALKNEKIAENEAFCSPFMRRLSDNLDQMNDEKLDEVEEIEKHKNIMEDYFENGETHQIVKEYSASVRRLLGVPDLC</sequence>
<dbReference type="PANTHER" id="PTHR13490:SF0">
    <property type="entry name" value="SMALL RIBOSOMAL SUBUNIT PROTEIN MS35"/>
    <property type="match status" value="1"/>
</dbReference>
<reference evidence="4" key="1">
    <citation type="submission" date="2022-11" db="UniProtKB">
        <authorList>
            <consortium name="WormBaseParasite"/>
        </authorList>
    </citation>
    <scope>IDENTIFICATION</scope>
</reference>
<evidence type="ECO:0000259" key="2">
    <source>
        <dbReference type="Pfam" id="PF10213"/>
    </source>
</evidence>
<evidence type="ECO:0000256" key="1">
    <source>
        <dbReference type="SAM" id="Coils"/>
    </source>
</evidence>
<dbReference type="InterPro" id="IPR039848">
    <property type="entry name" value="Ribosomal_mS35_mt"/>
</dbReference>
<dbReference type="AlphaFoldDB" id="A0A915K2S3"/>
<dbReference type="WBParaSite" id="nRc.2.0.1.t33095-RA">
    <property type="protein sequence ID" value="nRc.2.0.1.t33095-RA"/>
    <property type="gene ID" value="nRc.2.0.1.g33095"/>
</dbReference>
<dbReference type="GO" id="GO:0005763">
    <property type="term" value="C:mitochondrial small ribosomal subunit"/>
    <property type="evidence" value="ECO:0007669"/>
    <property type="project" value="TreeGrafter"/>
</dbReference>
<keyword evidence="3" id="KW-1185">Reference proteome</keyword>
<evidence type="ECO:0000313" key="3">
    <source>
        <dbReference type="Proteomes" id="UP000887565"/>
    </source>
</evidence>
<dbReference type="GO" id="GO:0032543">
    <property type="term" value="P:mitochondrial translation"/>
    <property type="evidence" value="ECO:0007669"/>
    <property type="project" value="InterPro"/>
</dbReference>